<proteinExistence type="predicted"/>
<dbReference type="Gene3D" id="3.30.40.10">
    <property type="entry name" value="Zinc/RING finger domain, C3HC4 (zinc finger)"/>
    <property type="match status" value="1"/>
</dbReference>
<dbReference type="InterPro" id="IPR041282">
    <property type="entry name" value="FYVE_2"/>
</dbReference>
<dbReference type="Pfam" id="PF02318">
    <property type="entry name" value="FYVE_2"/>
    <property type="match status" value="1"/>
</dbReference>
<keyword evidence="9" id="KW-1185">Reference proteome</keyword>
<dbReference type="InterPro" id="IPR044134">
    <property type="entry name" value="FYVE_Slp4"/>
</dbReference>
<dbReference type="InterPro" id="IPR043567">
    <property type="entry name" value="SYTL1-5_C2B"/>
</dbReference>
<dbReference type="Gene3D" id="2.60.40.150">
    <property type="entry name" value="C2 domain"/>
    <property type="match status" value="2"/>
</dbReference>
<name>A0AAD7WM51_9TELE</name>
<feature type="domain" description="C2" evidence="6">
    <location>
        <begin position="524"/>
        <end position="651"/>
    </location>
</feature>
<dbReference type="PROSITE" id="PS50004">
    <property type="entry name" value="C2"/>
    <property type="match status" value="2"/>
</dbReference>
<dbReference type="FunFam" id="2.60.40.150:FF:000006">
    <property type="entry name" value="Synaptotagmin-like 5, isoform CRA_a"/>
    <property type="match status" value="1"/>
</dbReference>
<sequence>MLPDGELICVAFLTDAERELILAVLQRDEKLRRAEEQRVRRLKAELLDIKKKGAKSGSRTYSNRSCARCLEPLSPLGVGYCQGCNHQVCCKCRAVRSNGFWVCNVCAKEVDLKKSTGDWFYDQRVNRFLNSPGHNLVGASLRKRPPVKKRETVGEVLLQSSEVRHSQPIPFRQPRQKDPVDFNKGTIPEASDPPEPELEQRGNVGKGSLGSYRTASETSVASWKDGLEAEATDWFSIASSQESIQTVLGKESHTYSSISDPTSILHRVNPCSEIIFFEEGLFKNSTSRAQLPAEYSTEVPGGSMGDRSKSVPGLSMQEEEEEDIDKLVKVHRMAAHRSDFSLHTSMSKSSLDSMTSMYSEAEDYTSVEISGDIVFSLGYDKPSRTLSVFIKECHNLTYGDTARQRSNPYVKCYLLPEKSRQSKKKTVIKRSTVSPIYNETLKFSISHSQLLMRTLLLSVWHSDLFGHNVFLGKAELPLDCRDLDSAHEECVALRGKVILHTKSFTPYKGQLVVSLKYVTTDKPSTDDARVPFSLGKKSGGGELHILVKEARDLTPRKAGGATDSFVKGYLLPAKTRATKRKTPVVRMTLNPHYDHTFVYKDLSLEELRGMCLELTVWDHEAVSSNDFLGGVQLNTGTAEWSASTEEVSLWQKMMQYPNSWAEGTLPLCSSMGPSK</sequence>
<dbReference type="GO" id="GO:0031267">
    <property type="term" value="F:small GTPase binding"/>
    <property type="evidence" value="ECO:0007669"/>
    <property type="project" value="InterPro"/>
</dbReference>
<feature type="region of interest" description="Disordered" evidence="5">
    <location>
        <begin position="294"/>
        <end position="318"/>
    </location>
</feature>
<reference evidence="8" key="1">
    <citation type="journal article" date="2023" name="Science">
        <title>Genome structures resolve the early diversification of teleost fishes.</title>
        <authorList>
            <person name="Parey E."/>
            <person name="Louis A."/>
            <person name="Montfort J."/>
            <person name="Bouchez O."/>
            <person name="Roques C."/>
            <person name="Iampietro C."/>
            <person name="Lluch J."/>
            <person name="Castinel A."/>
            <person name="Donnadieu C."/>
            <person name="Desvignes T."/>
            <person name="Floi Bucao C."/>
            <person name="Jouanno E."/>
            <person name="Wen M."/>
            <person name="Mejri S."/>
            <person name="Dirks R."/>
            <person name="Jansen H."/>
            <person name="Henkel C."/>
            <person name="Chen W.J."/>
            <person name="Zahm M."/>
            <person name="Cabau C."/>
            <person name="Klopp C."/>
            <person name="Thompson A.W."/>
            <person name="Robinson-Rechavi M."/>
            <person name="Braasch I."/>
            <person name="Lecointre G."/>
            <person name="Bobe J."/>
            <person name="Postlethwait J.H."/>
            <person name="Berthelot C."/>
            <person name="Roest Crollius H."/>
            <person name="Guiguen Y."/>
        </authorList>
    </citation>
    <scope>NUCLEOTIDE SEQUENCE</scope>
    <source>
        <strain evidence="8">NC1722</strain>
    </source>
</reference>
<evidence type="ECO:0000256" key="5">
    <source>
        <dbReference type="SAM" id="MobiDB-lite"/>
    </source>
</evidence>
<organism evidence="8 9">
    <name type="scientific">Aldrovandia affinis</name>
    <dbReference type="NCBI Taxonomy" id="143900"/>
    <lineage>
        <taxon>Eukaryota</taxon>
        <taxon>Metazoa</taxon>
        <taxon>Chordata</taxon>
        <taxon>Craniata</taxon>
        <taxon>Vertebrata</taxon>
        <taxon>Euteleostomi</taxon>
        <taxon>Actinopterygii</taxon>
        <taxon>Neopterygii</taxon>
        <taxon>Teleostei</taxon>
        <taxon>Notacanthiformes</taxon>
        <taxon>Halosauridae</taxon>
        <taxon>Aldrovandia</taxon>
    </lineage>
</organism>
<feature type="domain" description="RabBD" evidence="7">
    <location>
        <begin position="7"/>
        <end position="123"/>
    </location>
</feature>
<dbReference type="SMART" id="SM00239">
    <property type="entry name" value="C2"/>
    <property type="match status" value="2"/>
</dbReference>
<keyword evidence="4" id="KW-0175">Coiled coil</keyword>
<evidence type="ECO:0008006" key="10">
    <source>
        <dbReference type="Google" id="ProtNLM"/>
    </source>
</evidence>
<comment type="caution">
    <text evidence="8">The sequence shown here is derived from an EMBL/GenBank/DDBJ whole genome shotgun (WGS) entry which is preliminary data.</text>
</comment>
<evidence type="ECO:0000256" key="1">
    <source>
        <dbReference type="ARBA" id="ARBA00004170"/>
    </source>
</evidence>
<dbReference type="GO" id="GO:0070382">
    <property type="term" value="C:exocytic vesicle"/>
    <property type="evidence" value="ECO:0007669"/>
    <property type="project" value="TreeGrafter"/>
</dbReference>
<evidence type="ECO:0000256" key="2">
    <source>
        <dbReference type="ARBA" id="ARBA00022737"/>
    </source>
</evidence>
<dbReference type="GO" id="GO:0005886">
    <property type="term" value="C:plasma membrane"/>
    <property type="evidence" value="ECO:0007669"/>
    <property type="project" value="TreeGrafter"/>
</dbReference>
<dbReference type="CDD" id="cd04020">
    <property type="entry name" value="C2B_SLP_1-2-3-4"/>
    <property type="match status" value="1"/>
</dbReference>
<dbReference type="GO" id="GO:0006887">
    <property type="term" value="P:exocytosis"/>
    <property type="evidence" value="ECO:0007669"/>
    <property type="project" value="TreeGrafter"/>
</dbReference>
<dbReference type="InterPro" id="IPR010911">
    <property type="entry name" value="Rab_BD"/>
</dbReference>
<dbReference type="PANTHER" id="PTHR45716:SF4">
    <property type="entry name" value="SYNAPTOTAGMIN-LIKE PROTEIN 4"/>
    <property type="match status" value="1"/>
</dbReference>
<dbReference type="SUPFAM" id="SSF57903">
    <property type="entry name" value="FYVE/PHD zinc finger"/>
    <property type="match status" value="1"/>
</dbReference>
<feature type="region of interest" description="Disordered" evidence="5">
    <location>
        <begin position="164"/>
        <end position="211"/>
    </location>
</feature>
<dbReference type="InterPro" id="IPR011011">
    <property type="entry name" value="Znf_FYVE_PHD"/>
</dbReference>
<dbReference type="Proteomes" id="UP001221898">
    <property type="component" value="Unassembled WGS sequence"/>
</dbReference>
<dbReference type="EMBL" id="JAINUG010000068">
    <property type="protein sequence ID" value="KAJ8401760.1"/>
    <property type="molecule type" value="Genomic_DNA"/>
</dbReference>
<feature type="coiled-coil region" evidence="4">
    <location>
        <begin position="25"/>
        <end position="52"/>
    </location>
</feature>
<comment type="subcellular location">
    <subcellularLocation>
        <location evidence="1">Membrane</location>
        <topology evidence="1">Peripheral membrane protein</topology>
    </subcellularLocation>
</comment>
<keyword evidence="3" id="KW-0472">Membrane</keyword>
<gene>
    <name evidence="8" type="ORF">AAFF_G00377310</name>
</gene>
<evidence type="ECO:0000313" key="9">
    <source>
        <dbReference type="Proteomes" id="UP001221898"/>
    </source>
</evidence>
<dbReference type="PANTHER" id="PTHR45716">
    <property type="entry name" value="BITESIZE, ISOFORM I"/>
    <property type="match status" value="1"/>
</dbReference>
<accession>A0AAD7WM51</accession>
<dbReference type="GO" id="GO:0042043">
    <property type="term" value="F:neurexin family protein binding"/>
    <property type="evidence" value="ECO:0007669"/>
    <property type="project" value="TreeGrafter"/>
</dbReference>
<keyword evidence="2" id="KW-0677">Repeat</keyword>
<dbReference type="InterPro" id="IPR035892">
    <property type="entry name" value="C2_domain_sf"/>
</dbReference>
<evidence type="ECO:0000313" key="8">
    <source>
        <dbReference type="EMBL" id="KAJ8401760.1"/>
    </source>
</evidence>
<evidence type="ECO:0000259" key="6">
    <source>
        <dbReference type="PROSITE" id="PS50004"/>
    </source>
</evidence>
<dbReference type="InterPro" id="IPR013083">
    <property type="entry name" value="Znf_RING/FYVE/PHD"/>
</dbReference>
<dbReference type="GO" id="GO:0006886">
    <property type="term" value="P:intracellular protein transport"/>
    <property type="evidence" value="ECO:0007669"/>
    <property type="project" value="InterPro"/>
</dbReference>
<evidence type="ECO:0000256" key="4">
    <source>
        <dbReference type="SAM" id="Coils"/>
    </source>
</evidence>
<dbReference type="InterPro" id="IPR000008">
    <property type="entry name" value="C2_dom"/>
</dbReference>
<dbReference type="CDD" id="cd15764">
    <property type="entry name" value="FYVE_Slp4"/>
    <property type="match status" value="1"/>
</dbReference>
<dbReference type="Pfam" id="PF00168">
    <property type="entry name" value="C2"/>
    <property type="match status" value="2"/>
</dbReference>
<dbReference type="PROSITE" id="PS50916">
    <property type="entry name" value="RABBD"/>
    <property type="match status" value="1"/>
</dbReference>
<dbReference type="AlphaFoldDB" id="A0AAD7WM51"/>
<evidence type="ECO:0000259" key="7">
    <source>
        <dbReference type="PROSITE" id="PS50916"/>
    </source>
</evidence>
<protein>
    <recommendedName>
        <fullName evidence="10">Synaptotagmin-like protein 4</fullName>
    </recommendedName>
</protein>
<feature type="domain" description="C2" evidence="6">
    <location>
        <begin position="369"/>
        <end position="491"/>
    </location>
</feature>
<evidence type="ECO:0000256" key="3">
    <source>
        <dbReference type="ARBA" id="ARBA00023136"/>
    </source>
</evidence>
<dbReference type="FunFam" id="3.30.40.10:FF:000018">
    <property type="entry name" value="Synaptotagmin-like 5, isoform CRA_a"/>
    <property type="match status" value="1"/>
</dbReference>
<dbReference type="SUPFAM" id="SSF49562">
    <property type="entry name" value="C2 domain (Calcium/lipid-binding domain, CaLB)"/>
    <property type="match status" value="2"/>
</dbReference>